<dbReference type="Proteomes" id="UP001283341">
    <property type="component" value="Unassembled WGS sequence"/>
</dbReference>
<dbReference type="AlphaFoldDB" id="A0AAE0HUD7"/>
<evidence type="ECO:0000313" key="1">
    <source>
        <dbReference type="EMBL" id="KAK3313093.1"/>
    </source>
</evidence>
<protein>
    <submittedName>
        <fullName evidence="1">Uncharacterized protein</fullName>
    </submittedName>
</protein>
<reference evidence="1" key="1">
    <citation type="journal article" date="2023" name="Mol. Phylogenet. Evol.">
        <title>Genome-scale phylogeny and comparative genomics of the fungal order Sordariales.</title>
        <authorList>
            <person name="Hensen N."/>
            <person name="Bonometti L."/>
            <person name="Westerberg I."/>
            <person name="Brannstrom I.O."/>
            <person name="Guillou S."/>
            <person name="Cros-Aarteil S."/>
            <person name="Calhoun S."/>
            <person name="Haridas S."/>
            <person name="Kuo A."/>
            <person name="Mondo S."/>
            <person name="Pangilinan J."/>
            <person name="Riley R."/>
            <person name="LaButti K."/>
            <person name="Andreopoulos B."/>
            <person name="Lipzen A."/>
            <person name="Chen C."/>
            <person name="Yan M."/>
            <person name="Daum C."/>
            <person name="Ng V."/>
            <person name="Clum A."/>
            <person name="Steindorff A."/>
            <person name="Ohm R.A."/>
            <person name="Martin F."/>
            <person name="Silar P."/>
            <person name="Natvig D.O."/>
            <person name="Lalanne C."/>
            <person name="Gautier V."/>
            <person name="Ament-Velasquez S.L."/>
            <person name="Kruys A."/>
            <person name="Hutchinson M.I."/>
            <person name="Powell A.J."/>
            <person name="Barry K."/>
            <person name="Miller A.N."/>
            <person name="Grigoriev I.V."/>
            <person name="Debuchy R."/>
            <person name="Gladieux P."/>
            <person name="Hiltunen Thoren M."/>
            <person name="Johannesson H."/>
        </authorList>
    </citation>
    <scope>NUCLEOTIDE SEQUENCE</scope>
    <source>
        <strain evidence="1">CBS 118394</strain>
    </source>
</reference>
<reference evidence="1" key="2">
    <citation type="submission" date="2023-06" db="EMBL/GenBank/DDBJ databases">
        <authorList>
            <consortium name="Lawrence Berkeley National Laboratory"/>
            <person name="Haridas S."/>
            <person name="Hensen N."/>
            <person name="Bonometti L."/>
            <person name="Westerberg I."/>
            <person name="Brannstrom I.O."/>
            <person name="Guillou S."/>
            <person name="Cros-Aarteil S."/>
            <person name="Calhoun S."/>
            <person name="Kuo A."/>
            <person name="Mondo S."/>
            <person name="Pangilinan J."/>
            <person name="Riley R."/>
            <person name="Labutti K."/>
            <person name="Andreopoulos B."/>
            <person name="Lipzen A."/>
            <person name="Chen C."/>
            <person name="Yanf M."/>
            <person name="Daum C."/>
            <person name="Ng V."/>
            <person name="Clum A."/>
            <person name="Steindorff A."/>
            <person name="Ohm R."/>
            <person name="Martin F."/>
            <person name="Silar P."/>
            <person name="Natvig D."/>
            <person name="Lalanne C."/>
            <person name="Gautier V."/>
            <person name="Ament-Velasquez S.L."/>
            <person name="Kruys A."/>
            <person name="Hutchinson M.I."/>
            <person name="Powell A.J."/>
            <person name="Barry K."/>
            <person name="Miller A.N."/>
            <person name="Grigoriev I.V."/>
            <person name="Debuchy R."/>
            <person name="Gladieux P."/>
            <person name="Thoren M.H."/>
            <person name="Johannesson H."/>
        </authorList>
    </citation>
    <scope>NUCLEOTIDE SEQUENCE</scope>
    <source>
        <strain evidence="1">CBS 118394</strain>
    </source>
</reference>
<sequence length="272" mass="29905">MTFLKGHGTAIGNTNANPLLLTAHGRPRLLLSTPSERINLHGEVLNNLMALFAAGFETVTVCELAVDAFLSTRRSDAAKAIASGLTTATSAYNFSIYSSAITAVQNSPVRSAGDSAWEAFKKTPGFIKETPGETQATKERADVLQKLQSRQWSNGIQAGLGIAFLAWSAISAYTEWRQESKWKTVARLVDSAIRHGQLCELWLHLVYHTGDPVSTMSEDYFRGLCSLMHALKMEPPTAEERCPGKIKPRIMTHAKISRERRKRCKNPSCDGI</sequence>
<proteinExistence type="predicted"/>
<name>A0AAE0HUD7_9PEZI</name>
<keyword evidence="2" id="KW-1185">Reference proteome</keyword>
<dbReference type="EMBL" id="JAUEDM010000008">
    <property type="protein sequence ID" value="KAK3313093.1"/>
    <property type="molecule type" value="Genomic_DNA"/>
</dbReference>
<gene>
    <name evidence="1" type="ORF">B0H66DRAFT_608151</name>
</gene>
<accession>A0AAE0HUD7</accession>
<organism evidence="1 2">
    <name type="scientific">Apodospora peruviana</name>
    <dbReference type="NCBI Taxonomy" id="516989"/>
    <lineage>
        <taxon>Eukaryota</taxon>
        <taxon>Fungi</taxon>
        <taxon>Dikarya</taxon>
        <taxon>Ascomycota</taxon>
        <taxon>Pezizomycotina</taxon>
        <taxon>Sordariomycetes</taxon>
        <taxon>Sordariomycetidae</taxon>
        <taxon>Sordariales</taxon>
        <taxon>Lasiosphaeriaceae</taxon>
        <taxon>Apodospora</taxon>
    </lineage>
</organism>
<comment type="caution">
    <text evidence="1">The sequence shown here is derived from an EMBL/GenBank/DDBJ whole genome shotgun (WGS) entry which is preliminary data.</text>
</comment>
<evidence type="ECO:0000313" key="2">
    <source>
        <dbReference type="Proteomes" id="UP001283341"/>
    </source>
</evidence>